<protein>
    <recommendedName>
        <fullName evidence="1">ZP domain-containing protein</fullName>
    </recommendedName>
</protein>
<comment type="caution">
    <text evidence="2">The sequence shown here is derived from an EMBL/GenBank/DDBJ whole genome shotgun (WGS) entry which is preliminary data.</text>
</comment>
<dbReference type="Proteomes" id="UP000327493">
    <property type="component" value="Unassembled WGS sequence"/>
</dbReference>
<organism evidence="2 3">
    <name type="scientific">Etheostoma spectabile</name>
    <name type="common">orangethroat darter</name>
    <dbReference type="NCBI Taxonomy" id="54343"/>
    <lineage>
        <taxon>Eukaryota</taxon>
        <taxon>Metazoa</taxon>
        <taxon>Chordata</taxon>
        <taxon>Craniata</taxon>
        <taxon>Vertebrata</taxon>
        <taxon>Euteleostomi</taxon>
        <taxon>Actinopterygii</taxon>
        <taxon>Neopterygii</taxon>
        <taxon>Teleostei</taxon>
        <taxon>Neoteleostei</taxon>
        <taxon>Acanthomorphata</taxon>
        <taxon>Eupercaria</taxon>
        <taxon>Perciformes</taxon>
        <taxon>Percoidei</taxon>
        <taxon>Percidae</taxon>
        <taxon>Etheostomatinae</taxon>
        <taxon>Etheostoma</taxon>
    </lineage>
</organism>
<evidence type="ECO:0000259" key="1">
    <source>
        <dbReference type="PROSITE" id="PS51034"/>
    </source>
</evidence>
<reference evidence="2 3" key="1">
    <citation type="submission" date="2019-08" db="EMBL/GenBank/DDBJ databases">
        <title>A chromosome-level genome assembly, high-density linkage maps, and genome scans reveal the genomic architecture of hybrid incompatibilities underlying speciation via character displacement in darters (Percidae: Etheostominae).</title>
        <authorList>
            <person name="Moran R.L."/>
            <person name="Catchen J.M."/>
            <person name="Fuller R.C."/>
        </authorList>
    </citation>
    <scope>NUCLEOTIDE SEQUENCE [LARGE SCALE GENOMIC DNA]</scope>
    <source>
        <strain evidence="2">EspeVRDwgs_2016</strain>
        <tissue evidence="2">Muscle</tissue>
    </source>
</reference>
<sequence>MVDTSAKTLFSAVCSADGRITVVADLSLAITSEGVPARINLLDKNCRPKEMDGTRALFSFPINGCGSTVKLGKESVTYKNEIFFSKELNAPTVSSNDFDRVTIQCTYALAGLLSVYRFQSDTAGVGRIVHSAHSTEGLLGPTIKPTTVPQTSSTQTNVSAFQTMSQSPPLAFQALFRAPLLASQAPSLAFQAQS</sequence>
<gene>
    <name evidence="2" type="ORF">FQN60_010696</name>
</gene>
<keyword evidence="3" id="KW-1185">Reference proteome</keyword>
<feature type="domain" description="ZP" evidence="1">
    <location>
        <begin position="13"/>
        <end position="194"/>
    </location>
</feature>
<accession>A0A5J5CFM0</accession>
<proteinExistence type="predicted"/>
<dbReference type="PANTHER" id="PTHR47130">
    <property type="entry name" value="SI:DKEY-19B23.11-RELATED"/>
    <property type="match status" value="1"/>
</dbReference>
<dbReference type="Pfam" id="PF23344">
    <property type="entry name" value="ZP-N"/>
    <property type="match status" value="1"/>
</dbReference>
<name>A0A5J5CFM0_9PERO</name>
<evidence type="ECO:0000313" key="2">
    <source>
        <dbReference type="EMBL" id="KAA8579356.1"/>
    </source>
</evidence>
<dbReference type="AlphaFoldDB" id="A0A5J5CFM0"/>
<dbReference type="PROSITE" id="PS51034">
    <property type="entry name" value="ZP_2"/>
    <property type="match status" value="1"/>
</dbReference>
<dbReference type="EMBL" id="VOFY01000029">
    <property type="protein sequence ID" value="KAA8579356.1"/>
    <property type="molecule type" value="Genomic_DNA"/>
</dbReference>
<dbReference type="Gene3D" id="2.60.40.3210">
    <property type="entry name" value="Zona pellucida, ZP-N domain"/>
    <property type="match status" value="1"/>
</dbReference>
<evidence type="ECO:0000313" key="3">
    <source>
        <dbReference type="Proteomes" id="UP000327493"/>
    </source>
</evidence>
<dbReference type="InterPro" id="IPR055356">
    <property type="entry name" value="ZP-N"/>
</dbReference>
<dbReference type="InterPro" id="IPR001507">
    <property type="entry name" value="ZP_dom"/>
</dbReference>
<dbReference type="PANTHER" id="PTHR47130:SF6">
    <property type="entry name" value="EGG ENVELOPE GLYCOPROTEIN-LIKE PRECURSOR"/>
    <property type="match status" value="1"/>
</dbReference>